<evidence type="ECO:0000313" key="2">
    <source>
        <dbReference type="Proteomes" id="UP000282529"/>
    </source>
</evidence>
<name>A0A3N9Q236_9BACL</name>
<gene>
    <name evidence="1" type="ORF">EH198_11180</name>
</gene>
<evidence type="ECO:0000313" key="1">
    <source>
        <dbReference type="EMBL" id="RQW11576.1"/>
    </source>
</evidence>
<organism evidence="1 2">
    <name type="scientific">Paenibacillus rhizophilus</name>
    <dbReference type="NCBI Taxonomy" id="1850366"/>
    <lineage>
        <taxon>Bacteria</taxon>
        <taxon>Bacillati</taxon>
        <taxon>Bacillota</taxon>
        <taxon>Bacilli</taxon>
        <taxon>Bacillales</taxon>
        <taxon>Paenibacillaceae</taxon>
        <taxon>Paenibacillus</taxon>
    </lineage>
</organism>
<comment type="caution">
    <text evidence="1">The sequence shown here is derived from an EMBL/GenBank/DDBJ whole genome shotgun (WGS) entry which is preliminary data.</text>
</comment>
<dbReference type="Proteomes" id="UP000282529">
    <property type="component" value="Unassembled WGS sequence"/>
</dbReference>
<sequence length="383" mass="44133">MSNKQVIARYGEEIIHISNFQRTMHWGKIHCPFCDPPLRVNYNVNGYFTAWPDEGGHNCRKIEAQYFDVDWEGKDYVEIIQLEKNNLQVTIDMESLTQISSAIQSGNRRVMKPEDSYSKYPKYESKKKVFRDVIRSIYQMKRLIENNKLQSLEKIKFSFKVGKNKHLSIHELVMLGNKIKTIPHYEHRFCIFKVDRILQRGGVVFYNGYVMNGCQVVATLKYPYSVTKLKKLEKEYVIAYGLIKRAKDNPLKVFLELAHDFHIQSIEDSSVDQLFNNSVVESYLHKVQAKNEVQAVRNEGLSKFQGLDMQQNLMSSPNQLPVTSAEVTERAIFQPTKDPISAAPGYTVSVPVSNAIPLASHVKKMVKKKGAIQRFFEKLLGSN</sequence>
<dbReference type="EMBL" id="RQPI01000005">
    <property type="protein sequence ID" value="RQW11576.1"/>
    <property type="molecule type" value="Genomic_DNA"/>
</dbReference>
<dbReference type="AlphaFoldDB" id="A0A3N9Q236"/>
<proteinExistence type="predicted"/>
<dbReference type="RefSeq" id="WP_124695625.1">
    <property type="nucleotide sequence ID" value="NZ_JBHUFE010000007.1"/>
</dbReference>
<reference evidence="1 2" key="1">
    <citation type="submission" date="2018-11" db="EMBL/GenBank/DDBJ databases">
        <title>Genome sequence of strain 7197.</title>
        <authorList>
            <person name="Gao J."/>
            <person name="Sun J."/>
        </authorList>
    </citation>
    <scope>NUCLEOTIDE SEQUENCE [LARGE SCALE GENOMIC DNA]</scope>
    <source>
        <strain evidence="1 2">7197</strain>
    </source>
</reference>
<protein>
    <submittedName>
        <fullName evidence="1">Uncharacterized protein</fullName>
    </submittedName>
</protein>
<dbReference type="OrthoDB" id="2082529at2"/>
<accession>A0A3N9Q236</accession>
<keyword evidence="2" id="KW-1185">Reference proteome</keyword>